<evidence type="ECO:0000256" key="6">
    <source>
        <dbReference type="ARBA" id="ARBA00023157"/>
    </source>
</evidence>
<evidence type="ECO:0000313" key="13">
    <source>
        <dbReference type="Proteomes" id="UP001454036"/>
    </source>
</evidence>
<dbReference type="PROSITE" id="PS51473">
    <property type="entry name" value="GNK2"/>
    <property type="match status" value="2"/>
</dbReference>
<evidence type="ECO:0000256" key="5">
    <source>
        <dbReference type="ARBA" id="ARBA00022949"/>
    </source>
</evidence>
<dbReference type="Gene3D" id="3.30.430.20">
    <property type="entry name" value="Gnk2 domain, C-X8-C-X2-C motif"/>
    <property type="match status" value="2"/>
</dbReference>
<feature type="domain" description="Gnk2-homologous" evidence="11">
    <location>
        <begin position="132"/>
        <end position="232"/>
    </location>
</feature>
<feature type="chain" id="PRO_5043932274" description="Gnk2-homologous domain-containing protein" evidence="10">
    <location>
        <begin position="20"/>
        <end position="281"/>
    </location>
</feature>
<evidence type="ECO:0000256" key="2">
    <source>
        <dbReference type="ARBA" id="ARBA00022581"/>
    </source>
</evidence>
<evidence type="ECO:0000256" key="9">
    <source>
        <dbReference type="SAM" id="Phobius"/>
    </source>
</evidence>
<dbReference type="InterPro" id="IPR038408">
    <property type="entry name" value="GNK2_sf"/>
</dbReference>
<dbReference type="InterPro" id="IPR051378">
    <property type="entry name" value="Cell2Cell_Antifungal"/>
</dbReference>
<keyword evidence="6" id="KW-1015">Disulfide bond</keyword>
<feature type="domain" description="Gnk2-homologous" evidence="11">
    <location>
        <begin position="25"/>
        <end position="127"/>
    </location>
</feature>
<keyword evidence="9" id="KW-0812">Transmembrane</keyword>
<protein>
    <recommendedName>
        <fullName evidence="11">Gnk2-homologous domain-containing protein</fullName>
    </recommendedName>
</protein>
<dbReference type="EMBL" id="BAABME010000154">
    <property type="protein sequence ID" value="GAA0140179.1"/>
    <property type="molecule type" value="Genomic_DNA"/>
</dbReference>
<evidence type="ECO:0000256" key="4">
    <source>
        <dbReference type="ARBA" id="ARBA00022737"/>
    </source>
</evidence>
<keyword evidence="9" id="KW-0472">Membrane</keyword>
<evidence type="ECO:0000259" key="11">
    <source>
        <dbReference type="PROSITE" id="PS51473"/>
    </source>
</evidence>
<dbReference type="GO" id="GO:0010497">
    <property type="term" value="P:plasmodesmata-mediated intercellular transport"/>
    <property type="evidence" value="ECO:0007669"/>
    <property type="project" value="TreeGrafter"/>
</dbReference>
<keyword evidence="9" id="KW-1133">Transmembrane helix</keyword>
<keyword evidence="3 10" id="KW-0732">Signal</keyword>
<dbReference type="PANTHER" id="PTHR32080">
    <property type="entry name" value="ANTIFUNGAL PROTEIN GINKBILOBIN-2-LIKE"/>
    <property type="match status" value="1"/>
</dbReference>
<dbReference type="CDD" id="cd23509">
    <property type="entry name" value="Gnk2-like"/>
    <property type="match status" value="2"/>
</dbReference>
<evidence type="ECO:0000256" key="7">
    <source>
        <dbReference type="ARBA" id="ARBA00024184"/>
    </source>
</evidence>
<comment type="similarity">
    <text evidence="8">Belongs to the cysteine-rich repeat secretory protein family. Plasmodesmata-located proteins (PDLD) subfamily.</text>
</comment>
<name>A0AAV3NLW7_LITER</name>
<dbReference type="AlphaFoldDB" id="A0AAV3NLW7"/>
<dbReference type="Proteomes" id="UP001454036">
    <property type="component" value="Unassembled WGS sequence"/>
</dbReference>
<feature type="transmembrane region" description="Helical" evidence="9">
    <location>
        <begin position="250"/>
        <end position="271"/>
    </location>
</feature>
<keyword evidence="13" id="KW-1185">Reference proteome</keyword>
<dbReference type="Pfam" id="PF01657">
    <property type="entry name" value="Stress-antifung"/>
    <property type="match status" value="2"/>
</dbReference>
<gene>
    <name evidence="12" type="ORF">LIER_01578</name>
</gene>
<sequence>MLIILTFFCMLFLLSGCSSNMENNSLIYKQCTNQTSLNDSNAFALLLSTLFQELVDEAGKSKFYQTSVGDEEVAVSGLFQCRGDLSSDECHNCVDKFSEVSKTSCGNVVPARIQLSGCYLRYHPEGDETMSRLQLLHKTCGKSHSEIVGFEEIRNSAFAALESGIRSSENGFCDMKYEGVKLRAQCVGNLGACECGKCVNNALQIAQEECGYAGSGEVYLDSCFISYKYYHDGINGDMYEDKQHGNSNKLVAIVVGGIVALILAAAFYQFMRSCGKKKDGM</sequence>
<accession>A0AAV3NLW7</accession>
<comment type="caution">
    <text evidence="12">The sequence shown here is derived from an EMBL/GenBank/DDBJ whole genome shotgun (WGS) entry which is preliminary data.</text>
</comment>
<proteinExistence type="inferred from homology"/>
<evidence type="ECO:0000256" key="10">
    <source>
        <dbReference type="SAM" id="SignalP"/>
    </source>
</evidence>
<keyword evidence="5" id="KW-0965">Cell junction</keyword>
<reference evidence="12 13" key="1">
    <citation type="submission" date="2024-01" db="EMBL/GenBank/DDBJ databases">
        <title>The complete chloroplast genome sequence of Lithospermum erythrorhizon: insights into the phylogenetic relationship among Boraginaceae species and the maternal lineages of purple gromwells.</title>
        <authorList>
            <person name="Okada T."/>
            <person name="Watanabe K."/>
        </authorList>
    </citation>
    <scope>NUCLEOTIDE SEQUENCE [LARGE SCALE GENOMIC DNA]</scope>
</reference>
<evidence type="ECO:0000256" key="8">
    <source>
        <dbReference type="ARBA" id="ARBA00038393"/>
    </source>
</evidence>
<evidence type="ECO:0000256" key="3">
    <source>
        <dbReference type="ARBA" id="ARBA00022729"/>
    </source>
</evidence>
<comment type="subcellular location">
    <subcellularLocation>
        <location evidence="7">Cell junction</location>
        <location evidence="7">Plasmodesma</location>
    </subcellularLocation>
    <subcellularLocation>
        <location evidence="1">Cell membrane</location>
        <topology evidence="1">Single-pass type I membrane protein</topology>
    </subcellularLocation>
</comment>
<organism evidence="12 13">
    <name type="scientific">Lithospermum erythrorhizon</name>
    <name type="common">Purple gromwell</name>
    <name type="synonym">Lithospermum officinale var. erythrorhizon</name>
    <dbReference type="NCBI Taxonomy" id="34254"/>
    <lineage>
        <taxon>Eukaryota</taxon>
        <taxon>Viridiplantae</taxon>
        <taxon>Streptophyta</taxon>
        <taxon>Embryophyta</taxon>
        <taxon>Tracheophyta</taxon>
        <taxon>Spermatophyta</taxon>
        <taxon>Magnoliopsida</taxon>
        <taxon>eudicotyledons</taxon>
        <taxon>Gunneridae</taxon>
        <taxon>Pentapetalae</taxon>
        <taxon>asterids</taxon>
        <taxon>lamiids</taxon>
        <taxon>Boraginales</taxon>
        <taxon>Boraginaceae</taxon>
        <taxon>Boraginoideae</taxon>
        <taxon>Lithospermeae</taxon>
        <taxon>Lithospermum</taxon>
    </lineage>
</organism>
<evidence type="ECO:0000313" key="12">
    <source>
        <dbReference type="EMBL" id="GAA0140179.1"/>
    </source>
</evidence>
<feature type="signal peptide" evidence="10">
    <location>
        <begin position="1"/>
        <end position="19"/>
    </location>
</feature>
<dbReference type="GO" id="GO:0009506">
    <property type="term" value="C:plasmodesma"/>
    <property type="evidence" value="ECO:0007669"/>
    <property type="project" value="UniProtKB-SubCell"/>
</dbReference>
<keyword evidence="4" id="KW-0677">Repeat</keyword>
<dbReference type="PANTHER" id="PTHR32080:SF58">
    <property type="entry name" value="CYSTEINE-RICH REPEAT SECRETORY PROTEIN 39-LIKE"/>
    <property type="match status" value="1"/>
</dbReference>
<keyword evidence="2" id="KW-0945">Host-virus interaction</keyword>
<dbReference type="GO" id="GO:0046739">
    <property type="term" value="P:transport of virus in multicellular host"/>
    <property type="evidence" value="ECO:0007669"/>
    <property type="project" value="TreeGrafter"/>
</dbReference>
<dbReference type="GO" id="GO:0005886">
    <property type="term" value="C:plasma membrane"/>
    <property type="evidence" value="ECO:0007669"/>
    <property type="project" value="UniProtKB-SubCell"/>
</dbReference>
<dbReference type="InterPro" id="IPR002902">
    <property type="entry name" value="GNK2"/>
</dbReference>
<evidence type="ECO:0000256" key="1">
    <source>
        <dbReference type="ARBA" id="ARBA00004251"/>
    </source>
</evidence>